<protein>
    <submittedName>
        <fullName evidence="1">Uncharacterized protein</fullName>
    </submittedName>
</protein>
<dbReference type="AlphaFoldDB" id="A0A929WUH1"/>
<reference evidence="1" key="1">
    <citation type="submission" date="2020-04" db="EMBL/GenBank/DDBJ databases">
        <title>Deep metagenomics examines the oral microbiome during advanced dental caries in children, revealing novel taxa and co-occurrences with host molecules.</title>
        <authorList>
            <person name="Baker J.L."/>
            <person name="Morton J.T."/>
            <person name="Dinis M."/>
            <person name="Alvarez R."/>
            <person name="Tran N.C."/>
            <person name="Knight R."/>
            <person name="Edlund A."/>
        </authorList>
    </citation>
    <scope>NUCLEOTIDE SEQUENCE</scope>
    <source>
        <strain evidence="1">JCVI_30_bin.13</strain>
    </source>
</reference>
<name>A0A929WUH1_9ACTO</name>
<gene>
    <name evidence="1" type="ORF">HXK09_06275</name>
</gene>
<sequence length="49" mass="5809">MQRLGVWLPVFERFFHQRLVDRQLGAGIGSRVILHIRDVEPPEKRRAVE</sequence>
<proteinExistence type="predicted"/>
<organism evidence="1 2">
    <name type="scientific">Actinomyces bouchesdurhonensis</name>
    <dbReference type="NCBI Taxonomy" id="1852361"/>
    <lineage>
        <taxon>Bacteria</taxon>
        <taxon>Bacillati</taxon>
        <taxon>Actinomycetota</taxon>
        <taxon>Actinomycetes</taxon>
        <taxon>Actinomycetales</taxon>
        <taxon>Actinomycetaceae</taxon>
        <taxon>Actinomyces</taxon>
    </lineage>
</organism>
<evidence type="ECO:0000313" key="2">
    <source>
        <dbReference type="Proteomes" id="UP000759246"/>
    </source>
</evidence>
<comment type="caution">
    <text evidence="1">The sequence shown here is derived from an EMBL/GenBank/DDBJ whole genome shotgun (WGS) entry which is preliminary data.</text>
</comment>
<accession>A0A929WUH1</accession>
<evidence type="ECO:0000313" key="1">
    <source>
        <dbReference type="EMBL" id="MBF0966745.1"/>
    </source>
</evidence>
<dbReference type="EMBL" id="JABZGF010000190">
    <property type="protein sequence ID" value="MBF0966745.1"/>
    <property type="molecule type" value="Genomic_DNA"/>
</dbReference>
<dbReference type="Proteomes" id="UP000759246">
    <property type="component" value="Unassembled WGS sequence"/>
</dbReference>